<dbReference type="AlphaFoldDB" id="A0A7S8CAJ6"/>
<evidence type="ECO:0000313" key="3">
    <source>
        <dbReference type="Proteomes" id="UP000593626"/>
    </source>
</evidence>
<dbReference type="KEGG" id="mcui:G8O30_05410"/>
<sequence length="80" mass="9327">MLLDKKHQHDFQSITVTEGDTLWEIASSYQNSRETHEVINLIKIENNITDDIIQAGQILRVPVFQVTEKEIVYATSEERR</sequence>
<keyword evidence="3" id="KW-1185">Reference proteome</keyword>
<gene>
    <name evidence="2" type="ORF">G8O30_05410</name>
</gene>
<evidence type="ECO:0000313" key="2">
    <source>
        <dbReference type="EMBL" id="QPC46439.1"/>
    </source>
</evidence>
<dbReference type="SUPFAM" id="SSF54106">
    <property type="entry name" value="LysM domain"/>
    <property type="match status" value="1"/>
</dbReference>
<accession>A0A7S8CAJ6</accession>
<proteinExistence type="predicted"/>
<reference evidence="2 3" key="1">
    <citation type="submission" date="2019-07" db="EMBL/GenBank/DDBJ databases">
        <title>Genome sequence of 2 isolates from Red Sea Mangroves.</title>
        <authorList>
            <person name="Sefrji F."/>
            <person name="Michoud G."/>
            <person name="Merlino G."/>
            <person name="Daffonchio D."/>
        </authorList>
    </citation>
    <scope>NUCLEOTIDE SEQUENCE [LARGE SCALE GENOMIC DNA]</scope>
    <source>
        <strain evidence="2 3">R1DC41</strain>
    </source>
</reference>
<evidence type="ECO:0000259" key="1">
    <source>
        <dbReference type="PROSITE" id="PS51782"/>
    </source>
</evidence>
<dbReference type="InterPro" id="IPR018392">
    <property type="entry name" value="LysM"/>
</dbReference>
<dbReference type="PROSITE" id="PS51782">
    <property type="entry name" value="LYSM"/>
    <property type="match status" value="1"/>
</dbReference>
<organism evidence="2 3">
    <name type="scientific">Mangrovibacillus cuniculi</name>
    <dbReference type="NCBI Taxonomy" id="2593652"/>
    <lineage>
        <taxon>Bacteria</taxon>
        <taxon>Bacillati</taxon>
        <taxon>Bacillota</taxon>
        <taxon>Bacilli</taxon>
        <taxon>Bacillales</taxon>
        <taxon>Bacillaceae</taxon>
        <taxon>Mangrovibacillus</taxon>
    </lineage>
</organism>
<dbReference type="SMART" id="SM00257">
    <property type="entry name" value="LysM"/>
    <property type="match status" value="1"/>
</dbReference>
<dbReference type="Gene3D" id="3.10.350.10">
    <property type="entry name" value="LysM domain"/>
    <property type="match status" value="1"/>
</dbReference>
<dbReference type="Pfam" id="PF01476">
    <property type="entry name" value="LysM"/>
    <property type="match status" value="1"/>
</dbReference>
<dbReference type="CDD" id="cd00118">
    <property type="entry name" value="LysM"/>
    <property type="match status" value="1"/>
</dbReference>
<name>A0A7S8CAJ6_9BACI</name>
<dbReference type="EMBL" id="CP049742">
    <property type="protein sequence ID" value="QPC46439.1"/>
    <property type="molecule type" value="Genomic_DNA"/>
</dbReference>
<feature type="domain" description="LysM" evidence="1">
    <location>
        <begin position="12"/>
        <end position="61"/>
    </location>
</feature>
<dbReference type="InterPro" id="IPR036779">
    <property type="entry name" value="LysM_dom_sf"/>
</dbReference>
<dbReference type="Proteomes" id="UP000593626">
    <property type="component" value="Chromosome"/>
</dbReference>
<protein>
    <submittedName>
        <fullName evidence="2">LysM peptidoglycan-binding domain-containing protein</fullName>
    </submittedName>
</protein>